<evidence type="ECO:0000256" key="5">
    <source>
        <dbReference type="ARBA" id="ARBA00022692"/>
    </source>
</evidence>
<dbReference type="GO" id="GO:0015297">
    <property type="term" value="F:antiporter activity"/>
    <property type="evidence" value="ECO:0007669"/>
    <property type="project" value="UniProtKB-KW"/>
</dbReference>
<evidence type="ECO:0000256" key="4">
    <source>
        <dbReference type="ARBA" id="ARBA00022475"/>
    </source>
</evidence>
<dbReference type="Proteomes" id="UP000001258">
    <property type="component" value="Chromosome"/>
</dbReference>
<feature type="transmembrane region" description="Helical" evidence="9">
    <location>
        <begin position="192"/>
        <end position="210"/>
    </location>
</feature>
<dbReference type="InterPro" id="IPR052180">
    <property type="entry name" value="NhaC_Na-H+_Antiporter"/>
</dbReference>
<dbReference type="InterPro" id="IPR018461">
    <property type="entry name" value="Na/H_Antiport_NhaC-like_C"/>
</dbReference>
<feature type="transmembrane region" description="Helical" evidence="9">
    <location>
        <begin position="312"/>
        <end position="330"/>
    </location>
</feature>
<evidence type="ECO:0000256" key="6">
    <source>
        <dbReference type="ARBA" id="ARBA00022989"/>
    </source>
</evidence>
<dbReference type="eggNOG" id="COG1757">
    <property type="taxonomic scope" value="Bacteria"/>
</dbReference>
<accession>Q9K5Y9</accession>
<dbReference type="PANTHER" id="PTHR33451:SF3">
    <property type="entry name" value="MALATE-2H(+)_NA(+)-LACTATE ANTIPORTER"/>
    <property type="match status" value="1"/>
</dbReference>
<comment type="subcellular location">
    <subcellularLocation>
        <location evidence="1">Cell membrane</location>
        <topology evidence="1">Multi-pass membrane protein</topology>
    </subcellularLocation>
</comment>
<evidence type="ECO:0000256" key="3">
    <source>
        <dbReference type="ARBA" id="ARBA00022449"/>
    </source>
</evidence>
<evidence type="ECO:0000256" key="8">
    <source>
        <dbReference type="ARBA" id="ARBA00038435"/>
    </source>
</evidence>
<feature type="transmembrane region" description="Helical" evidence="9">
    <location>
        <begin position="434"/>
        <end position="456"/>
    </location>
</feature>
<keyword evidence="7 9" id="KW-0472">Membrane</keyword>
<keyword evidence="4" id="KW-1003">Cell membrane</keyword>
<evidence type="ECO:0000256" key="1">
    <source>
        <dbReference type="ARBA" id="ARBA00004651"/>
    </source>
</evidence>
<keyword evidence="12" id="KW-1185">Reference proteome</keyword>
<keyword evidence="5 9" id="KW-0812">Transmembrane</keyword>
<keyword evidence="6 9" id="KW-1133">Transmembrane helix</keyword>
<evidence type="ECO:0000256" key="9">
    <source>
        <dbReference type="SAM" id="Phobius"/>
    </source>
</evidence>
<feature type="transmembrane region" description="Helical" evidence="9">
    <location>
        <begin position="37"/>
        <end position="55"/>
    </location>
</feature>
<dbReference type="AlphaFoldDB" id="Q9K5Y9"/>
<dbReference type="GO" id="GO:0005886">
    <property type="term" value="C:plasma membrane"/>
    <property type="evidence" value="ECO:0007669"/>
    <property type="project" value="UniProtKB-SubCell"/>
</dbReference>
<dbReference type="KEGG" id="bha:BH3946"/>
<evidence type="ECO:0000313" key="11">
    <source>
        <dbReference type="EMBL" id="BAB07665.1"/>
    </source>
</evidence>
<sequence>MKTDQKHISFGLSVIPLLVMFVSMGFTIIVFEGSPHIPLIVGTVVAAFIAWRAGFTWKEIEAGLYKGIRLALPAIVIIIMVGVIIGAWIGGGIIATMIYYGLKLISPPLFLVSITVITAIVSLAIGSSWSTMGTIGVAGMGIGISMGIPAPMVAGAIISGAYFGDKMSPLSDSTNLAAGITGVDLFEHIKHMLYTTIPGFVIALVFYAVLGRSFRADSVEQQGILEVMNLLQESFVISPWLLLIPACVIFLVIKKVPALPALTAGVLLGFLSQIFVQGGTVGDAVNTLSDGFVILTGNEMIDTLFNRGGIEAMMYTVSLTIVAMTFGGVLENTGMLKVIVAKILMLAKTAKGLLTTAISSAFFTNITAAEQYISIVIPGRMYVESFREKRLHPKNLSRAVEDGGTLTSVFVPWNTCAIFIFATLSVHPFEYGPYAIFNLIVPFISLLFAWTGFSIVKLTDQEVEQWKEKAKAM</sequence>
<dbReference type="STRING" id="272558.gene:10729859"/>
<feature type="domain" description="Na+/H+ antiporter NhaC-like C-terminal" evidence="10">
    <location>
        <begin position="160"/>
        <end position="453"/>
    </location>
</feature>
<feature type="transmembrane region" description="Helical" evidence="9">
    <location>
        <begin position="403"/>
        <end position="422"/>
    </location>
</feature>
<feature type="transmembrane region" description="Helical" evidence="9">
    <location>
        <begin position="12"/>
        <end position="31"/>
    </location>
</feature>
<reference evidence="11 12" key="1">
    <citation type="journal article" date="2000" name="Nucleic Acids Res.">
        <title>Complete genome sequence of the alkaliphilic bacterium Bacillus halodurans and genomic sequence comparison with Bacillus subtilis.</title>
        <authorList>
            <person name="Takami H."/>
            <person name="Nakasone K."/>
            <person name="Takaki Y."/>
            <person name="Maeno G."/>
            <person name="Sasaki R."/>
            <person name="Masui N."/>
            <person name="Fuji F."/>
            <person name="Hirama C."/>
            <person name="Nakamura Y."/>
            <person name="Ogasawara N."/>
            <person name="Kuhara S."/>
            <person name="Horikoshi K."/>
        </authorList>
    </citation>
    <scope>NUCLEOTIDE SEQUENCE [LARGE SCALE GENOMIC DNA]</scope>
    <source>
        <strain evidence="12">ATCC BAA-125 / DSM 18197 / FERM 7344 / JCM 9153 / C-125</strain>
    </source>
</reference>
<dbReference type="Pfam" id="PF03553">
    <property type="entry name" value="Na_H_antiporter"/>
    <property type="match status" value="1"/>
</dbReference>
<name>Q9K5Y9_HALH5</name>
<feature type="transmembrane region" description="Helical" evidence="9">
    <location>
        <begin position="137"/>
        <end position="163"/>
    </location>
</feature>
<dbReference type="EMBL" id="BA000004">
    <property type="protein sequence ID" value="BAB07665.1"/>
    <property type="molecule type" value="Genomic_DNA"/>
</dbReference>
<feature type="transmembrane region" description="Helical" evidence="9">
    <location>
        <begin position="67"/>
        <end position="99"/>
    </location>
</feature>
<gene>
    <name evidence="11" type="ordered locus">BH3946</name>
</gene>
<keyword evidence="3" id="KW-0050">Antiport</keyword>
<evidence type="ECO:0000256" key="2">
    <source>
        <dbReference type="ARBA" id="ARBA00022448"/>
    </source>
</evidence>
<dbReference type="HOGENOM" id="CLU_033405_1_0_9"/>
<evidence type="ECO:0000259" key="10">
    <source>
        <dbReference type="Pfam" id="PF03553"/>
    </source>
</evidence>
<dbReference type="InterPro" id="IPR004770">
    <property type="entry name" value="Na/H_antiport_NhaC"/>
</dbReference>
<evidence type="ECO:0000313" key="12">
    <source>
        <dbReference type="Proteomes" id="UP000001258"/>
    </source>
</evidence>
<comment type="similarity">
    <text evidence="8">Belongs to the NhaC Na(+)/H(+) (TC 2.A.35) antiporter family.</text>
</comment>
<dbReference type="RefSeq" id="WP_010900071.1">
    <property type="nucleotide sequence ID" value="NC_002570.2"/>
</dbReference>
<keyword evidence="2" id="KW-0813">Transport</keyword>
<dbReference type="PIR" id="B84143">
    <property type="entry name" value="B84143"/>
</dbReference>
<dbReference type="OrthoDB" id="9762978at2"/>
<feature type="transmembrane region" description="Helical" evidence="9">
    <location>
        <begin position="105"/>
        <end position="125"/>
    </location>
</feature>
<dbReference type="PANTHER" id="PTHR33451">
    <property type="entry name" value="MALATE-2H(+)/NA(+)-LACTATE ANTIPORTER"/>
    <property type="match status" value="1"/>
</dbReference>
<feature type="transmembrane region" description="Helical" evidence="9">
    <location>
        <begin position="230"/>
        <end position="253"/>
    </location>
</feature>
<evidence type="ECO:0000256" key="7">
    <source>
        <dbReference type="ARBA" id="ARBA00023136"/>
    </source>
</evidence>
<organism evidence="11 12">
    <name type="scientific">Halalkalibacterium halodurans (strain ATCC BAA-125 / DSM 18197 / FERM 7344 / JCM 9153 / C-125)</name>
    <name type="common">Bacillus halodurans</name>
    <dbReference type="NCBI Taxonomy" id="272558"/>
    <lineage>
        <taxon>Bacteria</taxon>
        <taxon>Bacillati</taxon>
        <taxon>Bacillota</taxon>
        <taxon>Bacilli</taxon>
        <taxon>Bacillales</taxon>
        <taxon>Bacillaceae</taxon>
        <taxon>Halalkalibacterium (ex Joshi et al. 2022)</taxon>
    </lineage>
</organism>
<proteinExistence type="inferred from homology"/>
<protein>
    <submittedName>
        <fullName evidence="11">Na+/H+ antiporter</fullName>
    </submittedName>
</protein>
<dbReference type="NCBIfam" id="TIGR00931">
    <property type="entry name" value="antiport_nhaC"/>
    <property type="match status" value="1"/>
</dbReference>